<protein>
    <recommendedName>
        <fullName evidence="3">HPt domain-containing protein</fullName>
    </recommendedName>
</protein>
<keyword evidence="1" id="KW-0597">Phosphoprotein</keyword>
<dbReference type="InterPro" id="IPR036641">
    <property type="entry name" value="HPT_dom_sf"/>
</dbReference>
<accession>A0A1G8IW32</accession>
<dbReference type="Gene3D" id="1.20.120.160">
    <property type="entry name" value="HPT domain"/>
    <property type="match status" value="1"/>
</dbReference>
<evidence type="ECO:0000256" key="2">
    <source>
        <dbReference type="SAM" id="Coils"/>
    </source>
</evidence>
<evidence type="ECO:0000259" key="3">
    <source>
        <dbReference type="PROSITE" id="PS50894"/>
    </source>
</evidence>
<sequence>MSQRIVDIIGFKEDLGLDYDTLKDLYMVFVEELIQEREKVNSHVILHEVEIVRKSVHNIKGIASSYRAKLVFESARNLDVKLKLQVFEELNSFVRDLNKRIDEAVKEIKIYFSEQISS</sequence>
<dbReference type="GO" id="GO:0000160">
    <property type="term" value="P:phosphorelay signal transduction system"/>
    <property type="evidence" value="ECO:0007669"/>
    <property type="project" value="InterPro"/>
</dbReference>
<evidence type="ECO:0000256" key="1">
    <source>
        <dbReference type="PROSITE-ProRule" id="PRU00110"/>
    </source>
</evidence>
<evidence type="ECO:0000313" key="5">
    <source>
        <dbReference type="Proteomes" id="UP000198656"/>
    </source>
</evidence>
<gene>
    <name evidence="4" type="ORF">SAMN05443529_13019</name>
</gene>
<dbReference type="EMBL" id="FNCP01000030">
    <property type="protein sequence ID" value="SDI23238.1"/>
    <property type="molecule type" value="Genomic_DNA"/>
</dbReference>
<evidence type="ECO:0000313" key="4">
    <source>
        <dbReference type="EMBL" id="SDI23238.1"/>
    </source>
</evidence>
<dbReference type="Proteomes" id="UP000198656">
    <property type="component" value="Unassembled WGS sequence"/>
</dbReference>
<feature type="modified residue" description="Phosphohistidine" evidence="1">
    <location>
        <position position="57"/>
    </location>
</feature>
<feature type="coiled-coil region" evidence="2">
    <location>
        <begin position="87"/>
        <end position="114"/>
    </location>
</feature>
<proteinExistence type="predicted"/>
<dbReference type="InterPro" id="IPR008207">
    <property type="entry name" value="Sig_transdc_His_kin_Hpt_dom"/>
</dbReference>
<keyword evidence="5" id="KW-1185">Reference proteome</keyword>
<dbReference type="SUPFAM" id="SSF47226">
    <property type="entry name" value="Histidine-containing phosphotransfer domain, HPT domain"/>
    <property type="match status" value="1"/>
</dbReference>
<dbReference type="OrthoDB" id="1798273at2"/>
<reference evidence="5" key="1">
    <citation type="submission" date="2016-10" db="EMBL/GenBank/DDBJ databases">
        <authorList>
            <person name="Varghese N."/>
            <person name="Submissions S."/>
        </authorList>
    </citation>
    <scope>NUCLEOTIDE SEQUENCE [LARGE SCALE GENOMIC DNA]</scope>
    <source>
        <strain evidence="5">DSM 8344</strain>
    </source>
</reference>
<dbReference type="AlphaFoldDB" id="A0A1G8IW32"/>
<dbReference type="PROSITE" id="PS50894">
    <property type="entry name" value="HPT"/>
    <property type="match status" value="1"/>
</dbReference>
<organism evidence="4 5">
    <name type="scientific">Desulfosporosinus hippei DSM 8344</name>
    <dbReference type="NCBI Taxonomy" id="1121419"/>
    <lineage>
        <taxon>Bacteria</taxon>
        <taxon>Bacillati</taxon>
        <taxon>Bacillota</taxon>
        <taxon>Clostridia</taxon>
        <taxon>Eubacteriales</taxon>
        <taxon>Desulfitobacteriaceae</taxon>
        <taxon>Desulfosporosinus</taxon>
    </lineage>
</organism>
<dbReference type="RefSeq" id="WP_092335343.1">
    <property type="nucleotide sequence ID" value="NZ_FNCP01000030.1"/>
</dbReference>
<dbReference type="STRING" id="1121419.SAMN05443529_13019"/>
<name>A0A1G8IW32_9FIRM</name>
<keyword evidence="2" id="KW-0175">Coiled coil</keyword>
<feature type="domain" description="HPt" evidence="3">
    <location>
        <begin position="18"/>
        <end position="111"/>
    </location>
</feature>